<dbReference type="AlphaFoldDB" id="A0A9X4H6L5"/>
<organism evidence="2 3">
    <name type="scientific">Pelotomaculum isophthalicicum JI</name>
    <dbReference type="NCBI Taxonomy" id="947010"/>
    <lineage>
        <taxon>Bacteria</taxon>
        <taxon>Bacillati</taxon>
        <taxon>Bacillota</taxon>
        <taxon>Clostridia</taxon>
        <taxon>Eubacteriales</taxon>
        <taxon>Desulfotomaculaceae</taxon>
        <taxon>Pelotomaculum</taxon>
    </lineage>
</organism>
<dbReference type="InterPro" id="IPR011613">
    <property type="entry name" value="GH15-like"/>
</dbReference>
<comment type="caution">
    <text evidence="2">The sequence shown here is derived from an EMBL/GenBank/DDBJ whole genome shotgun (WGS) entry which is preliminary data.</text>
</comment>
<sequence length="667" mass="75857">MAVKKISSVKTQPEMPEAIIGNSKMLASLRENGEVFRLFWPHIDYGQHLGHFWPGIKLFLPEGQSFTKWFHLNIWKSSQRYLENTNILETEMYSRTHYLKAVQQDFVLPDKDILVRHYTLTNHGDRKEKLTFLVYCAFELEESNHYDGAYLDFFNDSLIFFRRNVYLAVAGSGYPLAGYQCGRRCTHTDPFQNASRGTLQGGSDNIRQSAGSLDWDMDELLPGASKNFTLYLAAGADRDEVTTLLAGVTSQDGLELLEQTKQYWHGWLGKGTKTASENAGGETAYRRSLLAMKLMSDKETGASIAAPEFDPFYLMCGGYGYCWPRDSVFIAAAFDEAGYHDVAAHFYRFACAVQEKEGDWQQRYFTDGLFAPTWGKQIDQVGSVLWGYGHHYSLSRDNHFLEQTWPSLAAGANYLTDNLEANGLPSPSFDPWEDEHSQSTYSAAAVYGGLTAARKIALIKGEQETAQRWHMAAEKVKEGILRHQWSDRLKSFSRGVNRRVSKDTYDHAAYEGKINFTKTDPAGLYQTYWVGEDERVDAALLGLAFPFGVLDAKDEKMQATVRAIEERLWNRDVGGLHRYEGDSYRGGNPWLITTLWLAIYYCMCGNRQRAETLYRWCLEQANRHMLLPEQADKNRGGPAWVLPLNWSHAMLILAWLALDDRLSIIGK</sequence>
<dbReference type="Gene3D" id="2.70.98.40">
    <property type="entry name" value="Glycoside hydrolase, family 65, N-terminal domain"/>
    <property type="match status" value="1"/>
</dbReference>
<dbReference type="PANTHER" id="PTHR31616:SF0">
    <property type="entry name" value="GLUCAN 1,4-ALPHA-GLUCOSIDASE"/>
    <property type="match status" value="1"/>
</dbReference>
<name>A0A9X4H6L5_9FIRM</name>
<dbReference type="Pfam" id="PF00723">
    <property type="entry name" value="Glyco_hydro_15"/>
    <property type="match status" value="1"/>
</dbReference>
<dbReference type="Gene3D" id="1.50.10.10">
    <property type="match status" value="1"/>
</dbReference>
<dbReference type="GO" id="GO:0005975">
    <property type="term" value="P:carbohydrate metabolic process"/>
    <property type="evidence" value="ECO:0007669"/>
    <property type="project" value="InterPro"/>
</dbReference>
<dbReference type="GO" id="GO:0004553">
    <property type="term" value="F:hydrolase activity, hydrolyzing O-glycosyl compounds"/>
    <property type="evidence" value="ECO:0007669"/>
    <property type="project" value="UniProtKB-ARBA"/>
</dbReference>
<dbReference type="RefSeq" id="WP_277443895.1">
    <property type="nucleotide sequence ID" value="NZ_JAKOAV010000015.1"/>
</dbReference>
<evidence type="ECO:0000313" key="2">
    <source>
        <dbReference type="EMBL" id="MDF9408564.1"/>
    </source>
</evidence>
<proteinExistence type="predicted"/>
<reference evidence="2" key="1">
    <citation type="submission" date="2022-02" db="EMBL/GenBank/DDBJ databases">
        <authorList>
            <person name="Leng L."/>
        </authorList>
    </citation>
    <scope>NUCLEOTIDE SEQUENCE</scope>
    <source>
        <strain evidence="2">JI</strain>
    </source>
</reference>
<dbReference type="InterPro" id="IPR012341">
    <property type="entry name" value="6hp_glycosidase-like_sf"/>
</dbReference>
<dbReference type="SUPFAM" id="SSF48208">
    <property type="entry name" value="Six-hairpin glycosidases"/>
    <property type="match status" value="1"/>
</dbReference>
<gene>
    <name evidence="2" type="ORF">L7E55_09360</name>
</gene>
<feature type="domain" description="GH15-like" evidence="1">
    <location>
        <begin position="283"/>
        <end position="626"/>
    </location>
</feature>
<dbReference type="EMBL" id="JAKOAV010000015">
    <property type="protein sequence ID" value="MDF9408564.1"/>
    <property type="molecule type" value="Genomic_DNA"/>
</dbReference>
<keyword evidence="3" id="KW-1185">Reference proteome</keyword>
<evidence type="ECO:0000259" key="1">
    <source>
        <dbReference type="Pfam" id="PF00723"/>
    </source>
</evidence>
<keyword evidence="2" id="KW-0378">Hydrolase</keyword>
<evidence type="ECO:0000313" key="3">
    <source>
        <dbReference type="Proteomes" id="UP001154312"/>
    </source>
</evidence>
<accession>A0A9X4H6L5</accession>
<dbReference type="InterPro" id="IPR037018">
    <property type="entry name" value="GH65_N"/>
</dbReference>
<dbReference type="InterPro" id="IPR008928">
    <property type="entry name" value="6-hairpin_glycosidase_sf"/>
</dbReference>
<dbReference type="Proteomes" id="UP001154312">
    <property type="component" value="Unassembled WGS sequence"/>
</dbReference>
<dbReference type="PANTHER" id="PTHR31616">
    <property type="entry name" value="TREHALASE"/>
    <property type="match status" value="1"/>
</dbReference>
<protein>
    <submittedName>
        <fullName evidence="2">Glycoside hydrolase family 15 protein</fullName>
    </submittedName>
</protein>